<dbReference type="Proteomes" id="UP000190951">
    <property type="component" value="Chromosome"/>
</dbReference>
<sequence length="84" mass="9684">MPCREALFNGGYGYHNVGGMIFMMGFGMIIFLAIVFIIFKLSKQNNNAFFYKDDNSALNILRERFAKGEINEEEYNKMKAALKK</sequence>
<organism evidence="1 2">
    <name type="scientific">Clostridium felsineum</name>
    <dbReference type="NCBI Taxonomy" id="36839"/>
    <lineage>
        <taxon>Bacteria</taxon>
        <taxon>Bacillati</taxon>
        <taxon>Bacillota</taxon>
        <taxon>Clostridia</taxon>
        <taxon>Eubacteriales</taxon>
        <taxon>Clostridiaceae</taxon>
        <taxon>Clostridium</taxon>
    </lineage>
</organism>
<dbReference type="STRING" id="84029.CROST_23460"/>
<dbReference type="EMBL" id="CP096983">
    <property type="protein sequence ID" value="URZ09938.1"/>
    <property type="molecule type" value="Genomic_DNA"/>
</dbReference>
<dbReference type="AlphaFoldDB" id="A0A1S8MAL1"/>
<gene>
    <name evidence="1" type="ORF">CROST_006460</name>
</gene>
<protein>
    <submittedName>
        <fullName evidence="1">Uncharacterized protein</fullName>
    </submittedName>
</protein>
<reference evidence="1 2" key="1">
    <citation type="submission" date="2022-04" db="EMBL/GenBank/DDBJ databases">
        <title>Genome sequence of C. roseum typestrain.</title>
        <authorList>
            <person name="Poehlein A."/>
            <person name="Schoch T."/>
            <person name="Duerre P."/>
            <person name="Daniel R."/>
        </authorList>
    </citation>
    <scope>NUCLEOTIDE SEQUENCE [LARGE SCALE GENOMIC DNA]</scope>
    <source>
        <strain evidence="1 2">DSM 7320</strain>
    </source>
</reference>
<dbReference type="KEGG" id="crw:CROST_006460"/>
<name>A0A1S8MAL1_9CLOT</name>
<dbReference type="InterPro" id="IPR018649">
    <property type="entry name" value="SHOCT"/>
</dbReference>
<keyword evidence="2" id="KW-1185">Reference proteome</keyword>
<dbReference type="RefSeq" id="WP_077833493.1">
    <property type="nucleotide sequence ID" value="NZ_CP096983.1"/>
</dbReference>
<proteinExistence type="predicted"/>
<evidence type="ECO:0000313" key="1">
    <source>
        <dbReference type="EMBL" id="URZ09938.1"/>
    </source>
</evidence>
<dbReference type="Pfam" id="PF09851">
    <property type="entry name" value="SHOCT"/>
    <property type="match status" value="1"/>
</dbReference>
<evidence type="ECO:0000313" key="2">
    <source>
        <dbReference type="Proteomes" id="UP000190951"/>
    </source>
</evidence>
<accession>A0A1S8MAL1</accession>